<proteinExistence type="predicted"/>
<evidence type="ECO:0000256" key="1">
    <source>
        <dbReference type="SAM" id="MobiDB-lite"/>
    </source>
</evidence>
<accession>A0A7S3PP76</accession>
<reference evidence="2" key="1">
    <citation type="submission" date="2021-01" db="EMBL/GenBank/DDBJ databases">
        <authorList>
            <person name="Corre E."/>
            <person name="Pelletier E."/>
            <person name="Niang G."/>
            <person name="Scheremetjew M."/>
            <person name="Finn R."/>
            <person name="Kale V."/>
            <person name="Holt S."/>
            <person name="Cochrane G."/>
            <person name="Meng A."/>
            <person name="Brown T."/>
            <person name="Cohen L."/>
        </authorList>
    </citation>
    <scope>NUCLEOTIDE SEQUENCE</scope>
    <source>
        <strain evidence="2">GSBS06</strain>
    </source>
</reference>
<evidence type="ECO:0000313" key="2">
    <source>
        <dbReference type="EMBL" id="CAE0446091.1"/>
    </source>
</evidence>
<sequence>MDVQNVPVYELLKDCLSCVHEAKHTVRKIKQYNLYFSDNRKIDQKEREDIFQVNIGQEGSSKERIFEEKCTEHESKLDQNLSESEGLKTHAASGLKSFSKSDEKAKQTLKYFANEVAVWRKLKIKHPSPTKFSTYLTEKYISNILDPLPKTKLVSIASKAILLEVEKLKNLEKKSTKASHAWRKQQENKPTATVSDGQNHEKVAIQSASVLRRQQILKQRREYRKHQEKIRNKSIHTVNNKQGNPNTSVSVKKDVCDKAEYGFTNTSQCKSARKEHLISNLTIEEGIQTFQNTEGKTDLDRLILRAESQEKQLEGYRKRF</sequence>
<dbReference type="AlphaFoldDB" id="A0A7S3PP76"/>
<name>A0A7S3PP76_9STRA</name>
<protein>
    <submittedName>
        <fullName evidence="2">Uncharacterized protein</fullName>
    </submittedName>
</protein>
<feature type="compositionally biased region" description="Polar residues" evidence="1">
    <location>
        <begin position="188"/>
        <end position="197"/>
    </location>
</feature>
<feature type="region of interest" description="Disordered" evidence="1">
    <location>
        <begin position="176"/>
        <end position="198"/>
    </location>
</feature>
<dbReference type="EMBL" id="HBIN01021029">
    <property type="protein sequence ID" value="CAE0446091.1"/>
    <property type="molecule type" value="Transcribed_RNA"/>
</dbReference>
<organism evidence="2">
    <name type="scientific">Aplanochytrium stocchinoi</name>
    <dbReference type="NCBI Taxonomy" id="215587"/>
    <lineage>
        <taxon>Eukaryota</taxon>
        <taxon>Sar</taxon>
        <taxon>Stramenopiles</taxon>
        <taxon>Bigyra</taxon>
        <taxon>Labyrinthulomycetes</taxon>
        <taxon>Thraustochytrida</taxon>
        <taxon>Thraustochytriidae</taxon>
        <taxon>Aplanochytrium</taxon>
    </lineage>
</organism>
<gene>
    <name evidence="2" type="ORF">ASTO00021_LOCUS16098</name>
</gene>